<gene>
    <name evidence="5" type="ORF">PGQ11_008072</name>
</gene>
<dbReference type="Pfam" id="PF00328">
    <property type="entry name" value="His_Phos_2"/>
    <property type="match status" value="1"/>
</dbReference>
<keyword evidence="3" id="KW-0472">Membrane</keyword>
<proteinExistence type="inferred from homology"/>
<feature type="chain" id="PRO_5046302232" evidence="4">
    <location>
        <begin position="24"/>
        <end position="610"/>
    </location>
</feature>
<dbReference type="EMBL" id="JAPCWZ010000005">
    <property type="protein sequence ID" value="KAK8861837.1"/>
    <property type="molecule type" value="Genomic_DNA"/>
</dbReference>
<evidence type="ECO:0000313" key="5">
    <source>
        <dbReference type="EMBL" id="KAK8861837.1"/>
    </source>
</evidence>
<organism evidence="5 6">
    <name type="scientific">Apiospora arundinis</name>
    <dbReference type="NCBI Taxonomy" id="335852"/>
    <lineage>
        <taxon>Eukaryota</taxon>
        <taxon>Fungi</taxon>
        <taxon>Dikarya</taxon>
        <taxon>Ascomycota</taxon>
        <taxon>Pezizomycotina</taxon>
        <taxon>Sordariomycetes</taxon>
        <taxon>Xylariomycetidae</taxon>
        <taxon>Amphisphaeriales</taxon>
        <taxon>Apiosporaceae</taxon>
        <taxon>Apiospora</taxon>
    </lineage>
</organism>
<keyword evidence="4" id="KW-0732">Signal</keyword>
<dbReference type="Gene3D" id="3.40.50.1240">
    <property type="entry name" value="Phosphoglycerate mutase-like"/>
    <property type="match status" value="1"/>
</dbReference>
<protein>
    <submittedName>
        <fullName evidence="5">Histidine acid phosphatase</fullName>
    </submittedName>
</protein>
<feature type="region of interest" description="Disordered" evidence="2">
    <location>
        <begin position="538"/>
        <end position="575"/>
    </location>
</feature>
<dbReference type="InterPro" id="IPR029033">
    <property type="entry name" value="His_PPase_superfam"/>
</dbReference>
<evidence type="ECO:0000313" key="6">
    <source>
        <dbReference type="Proteomes" id="UP001390339"/>
    </source>
</evidence>
<dbReference type="SUPFAM" id="SSF53254">
    <property type="entry name" value="Phosphoglycerate mutase-like"/>
    <property type="match status" value="1"/>
</dbReference>
<feature type="transmembrane region" description="Helical" evidence="3">
    <location>
        <begin position="477"/>
        <end position="504"/>
    </location>
</feature>
<feature type="compositionally biased region" description="Basic and acidic residues" evidence="2">
    <location>
        <begin position="538"/>
        <end position="555"/>
    </location>
</feature>
<sequence length="610" mass="65734">MAPKGIRTLAAVLLVLGLGGAEAEQIVWSSFAYVLHGERTPLSTSSLKSSLTTYGAQQIYSQGQVFRDRYLTNTSSTGSTSDGNITNSFPIVNLSPRALDNSQLEIVTNTDTYNVASAMAFMQGLYPPASRAFVEKDGGEGASTLSNGSLVNFPLDGYQYPNIQATSILDQKSFQIQGHVSCSTYMGSQLTADNDEIIQRNKNESSQIYTELSRGVFAGTEPFQSTPNFDHAYELWDYASYQYNHNATVRDALGAEVLDRLGQLASDQQFDYNGNLSASGLQRGDMIRAIAGRTLAARVTAQLRSQIAGGYPHKLSLMFGTYEPMLAFFALSQLSEGPSSLRFRTIPAPGSAMVFELFSVSDDDEDNTSTSNNSRAQRYPSEDNLWVRFLYRYGTDASEPLVEYPLFGRGNSQSSMRWSDFRSAMAEVAVSDLYHWCQMCSAPTLYCMAVTSNVDGDSSGWPGASGADSGRSRMTPVLGGAIGALVTLGVVTLAGLAAFFLGGLRVRRRHNDHRNGAGAAVQRSSSLGGFKGAEKMASDKDLSVARGGGRHERVGSWEMGGPATTSVPAPSYHSGRDDGETAFGATVVQQLNDDGVSIMEEEPVKPREAV</sequence>
<keyword evidence="3" id="KW-0812">Transmembrane</keyword>
<dbReference type="Proteomes" id="UP001390339">
    <property type="component" value="Unassembled WGS sequence"/>
</dbReference>
<name>A0ABR2IEP7_9PEZI</name>
<evidence type="ECO:0000256" key="4">
    <source>
        <dbReference type="SAM" id="SignalP"/>
    </source>
</evidence>
<feature type="signal peptide" evidence="4">
    <location>
        <begin position="1"/>
        <end position="23"/>
    </location>
</feature>
<dbReference type="PANTHER" id="PTHR11567:SF127">
    <property type="entry name" value="HISTIDINE ACID PHOSPHATASE"/>
    <property type="match status" value="1"/>
</dbReference>
<reference evidence="5 6" key="1">
    <citation type="journal article" date="2024" name="IMA Fungus">
        <title>Apiospora arundinis, a panoply of carbohydrate-active enzymes and secondary metabolites.</title>
        <authorList>
            <person name="Sorensen T."/>
            <person name="Petersen C."/>
            <person name="Muurmann A.T."/>
            <person name="Christiansen J.V."/>
            <person name="Brundto M.L."/>
            <person name="Overgaard C.K."/>
            <person name="Boysen A.T."/>
            <person name="Wollenberg R.D."/>
            <person name="Larsen T.O."/>
            <person name="Sorensen J.L."/>
            <person name="Nielsen K.L."/>
            <person name="Sondergaard T.E."/>
        </authorList>
    </citation>
    <scope>NUCLEOTIDE SEQUENCE [LARGE SCALE GENOMIC DNA]</scope>
    <source>
        <strain evidence="5 6">AAU 773</strain>
    </source>
</reference>
<dbReference type="PANTHER" id="PTHR11567">
    <property type="entry name" value="ACID PHOSPHATASE-RELATED"/>
    <property type="match status" value="1"/>
</dbReference>
<comment type="similarity">
    <text evidence="1">Belongs to the histidine acid phosphatase family.</text>
</comment>
<accession>A0ABR2IEP7</accession>
<keyword evidence="6" id="KW-1185">Reference proteome</keyword>
<comment type="caution">
    <text evidence="5">The sequence shown here is derived from an EMBL/GenBank/DDBJ whole genome shotgun (WGS) entry which is preliminary data.</text>
</comment>
<dbReference type="InterPro" id="IPR050645">
    <property type="entry name" value="Histidine_acid_phosphatase"/>
</dbReference>
<evidence type="ECO:0000256" key="3">
    <source>
        <dbReference type="SAM" id="Phobius"/>
    </source>
</evidence>
<evidence type="ECO:0000256" key="1">
    <source>
        <dbReference type="ARBA" id="ARBA00005375"/>
    </source>
</evidence>
<keyword evidence="3" id="KW-1133">Transmembrane helix</keyword>
<dbReference type="InterPro" id="IPR000560">
    <property type="entry name" value="His_Pase_clade-2"/>
</dbReference>
<evidence type="ECO:0000256" key="2">
    <source>
        <dbReference type="SAM" id="MobiDB-lite"/>
    </source>
</evidence>